<dbReference type="InterPro" id="IPR004869">
    <property type="entry name" value="MMPL_dom"/>
</dbReference>
<feature type="transmembrane region" description="Helical" evidence="8">
    <location>
        <begin position="616"/>
        <end position="640"/>
    </location>
</feature>
<dbReference type="PANTHER" id="PTHR33406:SF6">
    <property type="entry name" value="MEMBRANE PROTEIN YDGH-RELATED"/>
    <property type="match status" value="1"/>
</dbReference>
<evidence type="ECO:0000256" key="1">
    <source>
        <dbReference type="ARBA" id="ARBA00004651"/>
    </source>
</evidence>
<evidence type="ECO:0000313" key="12">
    <source>
        <dbReference type="Proteomes" id="UP000053405"/>
    </source>
</evidence>
<feature type="transmembrane region" description="Helical" evidence="8">
    <location>
        <begin position="646"/>
        <end position="664"/>
    </location>
</feature>
<dbReference type="GO" id="GO:0005886">
    <property type="term" value="C:plasma membrane"/>
    <property type="evidence" value="ECO:0007669"/>
    <property type="project" value="UniProtKB-SubCell"/>
</dbReference>
<feature type="transmembrane region" description="Helical" evidence="8">
    <location>
        <begin position="193"/>
        <end position="214"/>
    </location>
</feature>
<dbReference type="Proteomes" id="UP000053405">
    <property type="component" value="Unassembled WGS sequence"/>
</dbReference>
<evidence type="ECO:0000256" key="8">
    <source>
        <dbReference type="SAM" id="Phobius"/>
    </source>
</evidence>
<feature type="transmembrane region" description="Helical" evidence="8">
    <location>
        <begin position="359"/>
        <end position="378"/>
    </location>
</feature>
<feature type="transmembrane region" description="Helical" evidence="8">
    <location>
        <begin position="577"/>
        <end position="595"/>
    </location>
</feature>
<gene>
    <name evidence="11" type="ORF">GOHSU_17_00070</name>
</gene>
<dbReference type="PANTHER" id="PTHR33406">
    <property type="entry name" value="MEMBRANE PROTEIN MJ1562-RELATED"/>
    <property type="match status" value="1"/>
</dbReference>
<evidence type="ECO:0000256" key="2">
    <source>
        <dbReference type="ARBA" id="ARBA00010157"/>
    </source>
</evidence>
<feature type="transmembrane region" description="Helical" evidence="8">
    <location>
        <begin position="272"/>
        <end position="295"/>
    </location>
</feature>
<keyword evidence="9" id="KW-0732">Signal</keyword>
<evidence type="ECO:0000259" key="10">
    <source>
        <dbReference type="PROSITE" id="PS50156"/>
    </source>
</evidence>
<evidence type="ECO:0000256" key="6">
    <source>
        <dbReference type="ARBA" id="ARBA00023136"/>
    </source>
</evidence>
<dbReference type="AlphaFoldDB" id="L7L8F3"/>
<keyword evidence="3" id="KW-1003">Cell membrane</keyword>
<evidence type="ECO:0000256" key="5">
    <source>
        <dbReference type="ARBA" id="ARBA00022989"/>
    </source>
</evidence>
<feature type="chain" id="PRO_5003979719" description="SSD domain-containing protein" evidence="9">
    <location>
        <begin position="20"/>
        <end position="705"/>
    </location>
</feature>
<evidence type="ECO:0000256" key="9">
    <source>
        <dbReference type="SAM" id="SignalP"/>
    </source>
</evidence>
<feature type="transmembrane region" description="Helical" evidence="8">
    <location>
        <begin position="518"/>
        <end position="536"/>
    </location>
</feature>
<feature type="domain" description="SSD" evidence="10">
    <location>
        <begin position="192"/>
        <end position="323"/>
    </location>
</feature>
<sequence>MVVALWIVLVGALAGVAPAMDAVENNAAANDPPADSASVHAAQLAAEQFPGSDGLPAIVVVRGDTPAHTDEAVSSITSAIEQLRGEDSTIAGVVTADDGGATTLRSDGGDAQMIIVPVTGEPTDEQFQDSIHRLREVVADASGAAHADVTGPAGIATDTVGVFRSGSLVLLFGTILLVVIILMVIYRSPLLVVTALLGVGVAMRLSETLGALMADAGWFDVSSQTSSIMTVLLFGVGTDYALIIIARYREALATNQDRPTAMITAMRGVRESILSSVSTIVLAMMALLVAASPALRGFGPYLALGVASMGAVAFTFVPALMLLFGGKLFWPSNIAKAASRQPGAIWTRIADLVARSPKAVLVSTLATLLVLSAGLIGYRESFDFISGFRVDTQSEAGQDAIADAFGPGEVAPSTIYVRSTGRITPEEWATVRSELVDTDGVARVGQRPMISDEGNVAAFEVVLTENPYSPEALDRIGPLTEATQRTASSTGIAEPQVLIGGETATTADIRSALNKDTLILVVLVLLIVLTVLAVLLRSVLAPLYLVGTLLLSFTATLGLTTFLSVTVGGDEGIGNRVAVYVFVFLVALGVDYTIFLMSRYRQELATRSPHEALRTALIRSGGVISSAGLILAATFAVLTTQPIRELFQFGLAMAIGILLDTFVVRPLLVPAVVQLLDDTALWPSRPPPLPSGTTTSSRRPQADRN</sequence>
<dbReference type="STRING" id="1121927.GOHSU_17_00070"/>
<feature type="transmembrane region" description="Helical" evidence="8">
    <location>
        <begin position="543"/>
        <end position="565"/>
    </location>
</feature>
<dbReference type="Pfam" id="PF03176">
    <property type="entry name" value="MMPL"/>
    <property type="match status" value="2"/>
</dbReference>
<feature type="transmembrane region" description="Helical" evidence="8">
    <location>
        <begin position="168"/>
        <end position="186"/>
    </location>
</feature>
<organism evidence="11 12">
    <name type="scientific">Gordonia hirsuta DSM 44140 = NBRC 16056</name>
    <dbReference type="NCBI Taxonomy" id="1121927"/>
    <lineage>
        <taxon>Bacteria</taxon>
        <taxon>Bacillati</taxon>
        <taxon>Actinomycetota</taxon>
        <taxon>Actinomycetes</taxon>
        <taxon>Mycobacteriales</taxon>
        <taxon>Gordoniaceae</taxon>
        <taxon>Gordonia</taxon>
    </lineage>
</organism>
<reference evidence="11 12" key="1">
    <citation type="submission" date="2012-12" db="EMBL/GenBank/DDBJ databases">
        <title>Whole genome shotgun sequence of Gordonia hirsuta NBRC 16056.</title>
        <authorList>
            <person name="Isaki-Nakamura S."/>
            <person name="Hosoyama A."/>
            <person name="Tsuchikane K."/>
            <person name="Katsumata H."/>
            <person name="Baba S."/>
            <person name="Yamazaki S."/>
            <person name="Fujita N."/>
        </authorList>
    </citation>
    <scope>NUCLEOTIDE SEQUENCE [LARGE SCALE GENOMIC DNA]</scope>
    <source>
        <strain evidence="11 12">NBRC 16056</strain>
    </source>
</reference>
<name>L7L8F3_9ACTN</name>
<keyword evidence="12" id="KW-1185">Reference proteome</keyword>
<feature type="signal peptide" evidence="9">
    <location>
        <begin position="1"/>
        <end position="19"/>
    </location>
</feature>
<evidence type="ECO:0000256" key="4">
    <source>
        <dbReference type="ARBA" id="ARBA00022692"/>
    </source>
</evidence>
<dbReference type="PROSITE" id="PS50156">
    <property type="entry name" value="SSD"/>
    <property type="match status" value="2"/>
</dbReference>
<evidence type="ECO:0000256" key="3">
    <source>
        <dbReference type="ARBA" id="ARBA00022475"/>
    </source>
</evidence>
<proteinExistence type="inferred from homology"/>
<keyword evidence="6 8" id="KW-0472">Membrane</keyword>
<evidence type="ECO:0000313" key="11">
    <source>
        <dbReference type="EMBL" id="GAC57204.1"/>
    </source>
</evidence>
<dbReference type="SUPFAM" id="SSF82866">
    <property type="entry name" value="Multidrug efflux transporter AcrB transmembrane domain"/>
    <property type="match status" value="2"/>
</dbReference>
<feature type="domain" description="SSD" evidence="10">
    <location>
        <begin position="548"/>
        <end position="674"/>
    </location>
</feature>
<dbReference type="EMBL" id="BANT01000017">
    <property type="protein sequence ID" value="GAC57204.1"/>
    <property type="molecule type" value="Genomic_DNA"/>
</dbReference>
<dbReference type="InterPro" id="IPR000731">
    <property type="entry name" value="SSD"/>
</dbReference>
<dbReference type="Gene3D" id="1.20.1640.10">
    <property type="entry name" value="Multidrug efflux transporter AcrB transmembrane domain"/>
    <property type="match status" value="2"/>
</dbReference>
<keyword evidence="4 8" id="KW-0812">Transmembrane</keyword>
<protein>
    <recommendedName>
        <fullName evidence="10">SSD domain-containing protein</fullName>
    </recommendedName>
</protein>
<dbReference type="InterPro" id="IPR050545">
    <property type="entry name" value="Mycobact_MmpL"/>
</dbReference>
<comment type="similarity">
    <text evidence="2">Belongs to the resistance-nodulation-cell division (RND) (TC 2.A.6) family. MmpL subfamily.</text>
</comment>
<dbReference type="eggNOG" id="COG2409">
    <property type="taxonomic scope" value="Bacteria"/>
</dbReference>
<feature type="region of interest" description="Disordered" evidence="7">
    <location>
        <begin position="686"/>
        <end position="705"/>
    </location>
</feature>
<accession>L7L8F3</accession>
<comment type="caution">
    <text evidence="11">The sequence shown here is derived from an EMBL/GenBank/DDBJ whole genome shotgun (WGS) entry which is preliminary data.</text>
</comment>
<keyword evidence="5 8" id="KW-1133">Transmembrane helix</keyword>
<evidence type="ECO:0000256" key="7">
    <source>
        <dbReference type="SAM" id="MobiDB-lite"/>
    </source>
</evidence>
<feature type="transmembrane region" description="Helical" evidence="8">
    <location>
        <begin position="301"/>
        <end position="324"/>
    </location>
</feature>
<feature type="transmembrane region" description="Helical" evidence="8">
    <location>
        <begin position="226"/>
        <end position="248"/>
    </location>
</feature>
<comment type="subcellular location">
    <subcellularLocation>
        <location evidence="1">Cell membrane</location>
        <topology evidence="1">Multi-pass membrane protein</topology>
    </subcellularLocation>
</comment>